<dbReference type="AlphaFoldDB" id="A0A9Q8WB61"/>
<protein>
    <submittedName>
        <fullName evidence="2">Uncharacterized protein</fullName>
    </submittedName>
</protein>
<evidence type="ECO:0000313" key="3">
    <source>
        <dbReference type="Proteomes" id="UP000830671"/>
    </source>
</evidence>
<evidence type="ECO:0000256" key="1">
    <source>
        <dbReference type="SAM" id="MobiDB-lite"/>
    </source>
</evidence>
<proteinExistence type="predicted"/>
<dbReference type="Proteomes" id="UP000830671">
    <property type="component" value="Chromosome 2"/>
</dbReference>
<feature type="region of interest" description="Disordered" evidence="1">
    <location>
        <begin position="9"/>
        <end position="35"/>
    </location>
</feature>
<name>A0A9Q8WB61_9PEZI</name>
<gene>
    <name evidence="2" type="ORF">CLUP02_02801</name>
</gene>
<reference evidence="2" key="1">
    <citation type="journal article" date="2021" name="Mol. Plant Microbe Interact.">
        <title>Complete Genome Sequence of the Plant-Pathogenic Fungus Colletotrichum lupini.</title>
        <authorList>
            <person name="Baroncelli R."/>
            <person name="Pensec F."/>
            <person name="Da Lio D."/>
            <person name="Boufleur T."/>
            <person name="Vicente I."/>
            <person name="Sarrocco S."/>
            <person name="Picot A."/>
            <person name="Baraldi E."/>
            <person name="Sukno S."/>
            <person name="Thon M."/>
            <person name="Le Floch G."/>
        </authorList>
    </citation>
    <scope>NUCLEOTIDE SEQUENCE</scope>
    <source>
        <strain evidence="2">IMI 504893</strain>
    </source>
</reference>
<dbReference type="EMBL" id="CP019474">
    <property type="protein sequence ID" value="UQC77333.1"/>
    <property type="molecule type" value="Genomic_DNA"/>
</dbReference>
<dbReference type="GeneID" id="73336839"/>
<accession>A0A9Q8WB61</accession>
<keyword evidence="3" id="KW-1185">Reference proteome</keyword>
<sequence length="70" mass="7666">MKLHTITIAATVPSRPTSRSPITAAHTKRSNHPSRILPHRLTASPIAPSTSSPYIPYLLSADYIHRNKAP</sequence>
<evidence type="ECO:0000313" key="2">
    <source>
        <dbReference type="EMBL" id="UQC77333.1"/>
    </source>
</evidence>
<dbReference type="RefSeq" id="XP_049138972.1">
    <property type="nucleotide sequence ID" value="XM_049281829.1"/>
</dbReference>
<organism evidence="2 3">
    <name type="scientific">Colletotrichum lupini</name>
    <dbReference type="NCBI Taxonomy" id="145971"/>
    <lineage>
        <taxon>Eukaryota</taxon>
        <taxon>Fungi</taxon>
        <taxon>Dikarya</taxon>
        <taxon>Ascomycota</taxon>
        <taxon>Pezizomycotina</taxon>
        <taxon>Sordariomycetes</taxon>
        <taxon>Hypocreomycetidae</taxon>
        <taxon>Glomerellales</taxon>
        <taxon>Glomerellaceae</taxon>
        <taxon>Colletotrichum</taxon>
        <taxon>Colletotrichum acutatum species complex</taxon>
    </lineage>
</organism>
<dbReference type="KEGG" id="clup:CLUP02_02801"/>